<dbReference type="Proteomes" id="UP000295188">
    <property type="component" value="Unassembled WGS sequence"/>
</dbReference>
<evidence type="ECO:0000256" key="3">
    <source>
        <dbReference type="ARBA" id="ARBA00008636"/>
    </source>
</evidence>
<keyword evidence="15" id="KW-1185">Reference proteome</keyword>
<evidence type="ECO:0000256" key="12">
    <source>
        <dbReference type="SAM" id="MobiDB-lite"/>
    </source>
</evidence>
<dbReference type="GO" id="GO:0051539">
    <property type="term" value="F:4 iron, 4 sulfur cluster binding"/>
    <property type="evidence" value="ECO:0007669"/>
    <property type="project" value="UniProtKB-UniRule"/>
</dbReference>
<evidence type="ECO:0000256" key="6">
    <source>
        <dbReference type="ARBA" id="ARBA00022723"/>
    </source>
</evidence>
<evidence type="ECO:0000256" key="9">
    <source>
        <dbReference type="ARBA" id="ARBA00023239"/>
    </source>
</evidence>
<dbReference type="EC" id="4.3.1.17" evidence="11"/>
<evidence type="ECO:0000256" key="2">
    <source>
        <dbReference type="ARBA" id="ARBA00004742"/>
    </source>
</evidence>
<dbReference type="AlphaFoldDB" id="A0A4R3KBI4"/>
<keyword evidence="8 11" id="KW-0411">Iron-sulfur</keyword>
<dbReference type="RefSeq" id="WP_132547889.1">
    <property type="nucleotide sequence ID" value="NZ_SMAA01000004.1"/>
</dbReference>
<evidence type="ECO:0000256" key="8">
    <source>
        <dbReference type="ARBA" id="ARBA00023014"/>
    </source>
</evidence>
<keyword evidence="5 11" id="KW-0004">4Fe-4S</keyword>
<dbReference type="GO" id="GO:0006094">
    <property type="term" value="P:gluconeogenesis"/>
    <property type="evidence" value="ECO:0007669"/>
    <property type="project" value="UniProtKB-KW"/>
</dbReference>
<comment type="cofactor">
    <cofactor evidence="1 11">
        <name>[4Fe-4S] cluster</name>
        <dbReference type="ChEBI" id="CHEBI:49883"/>
    </cofactor>
</comment>
<comment type="caution">
    <text evidence="14">The sequence shown here is derived from an EMBL/GenBank/DDBJ whole genome shotgun (WGS) entry which is preliminary data.</text>
</comment>
<dbReference type="InterPro" id="IPR051318">
    <property type="entry name" value="Fe-S_L-Ser"/>
</dbReference>
<evidence type="ECO:0000256" key="7">
    <source>
        <dbReference type="ARBA" id="ARBA00023004"/>
    </source>
</evidence>
<dbReference type="PANTHER" id="PTHR30182:SF1">
    <property type="entry name" value="L-SERINE DEHYDRATASE 1"/>
    <property type="match status" value="1"/>
</dbReference>
<feature type="domain" description="Serine dehydratase-like alpha subunit" evidence="13">
    <location>
        <begin position="17"/>
        <end position="274"/>
    </location>
</feature>
<keyword evidence="4 11" id="KW-0312">Gluconeogenesis</keyword>
<evidence type="ECO:0000256" key="4">
    <source>
        <dbReference type="ARBA" id="ARBA00022432"/>
    </source>
</evidence>
<dbReference type="InterPro" id="IPR005130">
    <property type="entry name" value="Ser_deHydtase-like_asu"/>
</dbReference>
<comment type="pathway">
    <text evidence="2">Carbohydrate biosynthesis; gluconeogenesis.</text>
</comment>
<keyword evidence="7 11" id="KW-0408">Iron</keyword>
<dbReference type="NCBIfam" id="TIGR00718">
    <property type="entry name" value="sda_alpha"/>
    <property type="match status" value="1"/>
</dbReference>
<evidence type="ECO:0000256" key="10">
    <source>
        <dbReference type="ARBA" id="ARBA00049406"/>
    </source>
</evidence>
<evidence type="ECO:0000313" key="14">
    <source>
        <dbReference type="EMBL" id="TCS80427.1"/>
    </source>
</evidence>
<dbReference type="OrthoDB" id="9805537at2"/>
<feature type="region of interest" description="Disordered" evidence="12">
    <location>
        <begin position="272"/>
        <end position="292"/>
    </location>
</feature>
<accession>A0A4R3KBI4</accession>
<name>A0A4R3KBI4_9FIRM</name>
<evidence type="ECO:0000256" key="1">
    <source>
        <dbReference type="ARBA" id="ARBA00001966"/>
    </source>
</evidence>
<keyword evidence="6 11" id="KW-0479">Metal-binding</keyword>
<protein>
    <recommendedName>
        <fullName evidence="11">L-serine dehydratase</fullName>
        <ecNumber evidence="11">4.3.1.17</ecNumber>
    </recommendedName>
</protein>
<proteinExistence type="inferred from homology"/>
<dbReference type="Pfam" id="PF03313">
    <property type="entry name" value="SDH_alpha"/>
    <property type="match status" value="1"/>
</dbReference>
<dbReference type="PANTHER" id="PTHR30182">
    <property type="entry name" value="L-SERINE DEHYDRATASE"/>
    <property type="match status" value="1"/>
</dbReference>
<organism evidence="14 15">
    <name type="scientific">Pectinatus cerevisiiphilus</name>
    <dbReference type="NCBI Taxonomy" id="86956"/>
    <lineage>
        <taxon>Bacteria</taxon>
        <taxon>Bacillati</taxon>
        <taxon>Bacillota</taxon>
        <taxon>Negativicutes</taxon>
        <taxon>Selenomonadales</taxon>
        <taxon>Selenomonadaceae</taxon>
        <taxon>Pectinatus</taxon>
    </lineage>
</organism>
<evidence type="ECO:0000259" key="13">
    <source>
        <dbReference type="Pfam" id="PF03313"/>
    </source>
</evidence>
<sequence length="292" mass="30913">MFEYATVADLLNLAEKYNTSLAQIVLRREAEEYEMEEQQVIEKMRQRLRICADSIKEGLYDDRLSVSGMVGRDAVKIENMEPLLLGNIAHRALLYALAVSEGNAKMHKIVACPTAGSCGIVPAAVFAAGEAKGASKEKYCNAFFTAAGIGNIIAKNACVAGAVGGCQAECGTAAAMAAAAVVDILDGTNVQAAQAATLALKNTLGLVCDPVAELVEVPCVKRNGFYAVHALTAAEMAMAGVKSFIPPDEVIAAMYEIGRMIPVALRETSEGGLAKTPTARGMQNKLQKRQNR</sequence>
<evidence type="ECO:0000256" key="11">
    <source>
        <dbReference type="RuleBase" id="RU366059"/>
    </source>
</evidence>
<reference evidence="14 15" key="1">
    <citation type="submission" date="2019-03" db="EMBL/GenBank/DDBJ databases">
        <title>Genomic Encyclopedia of Type Strains, Phase IV (KMG-IV): sequencing the most valuable type-strain genomes for metagenomic binning, comparative biology and taxonomic classification.</title>
        <authorList>
            <person name="Goeker M."/>
        </authorList>
    </citation>
    <scope>NUCLEOTIDE SEQUENCE [LARGE SCALE GENOMIC DNA]</scope>
    <source>
        <strain evidence="14 15">DSM 20467</strain>
    </source>
</reference>
<dbReference type="EMBL" id="SMAA01000004">
    <property type="protein sequence ID" value="TCS80427.1"/>
    <property type="molecule type" value="Genomic_DNA"/>
</dbReference>
<dbReference type="GO" id="GO:0003941">
    <property type="term" value="F:L-serine ammonia-lyase activity"/>
    <property type="evidence" value="ECO:0007669"/>
    <property type="project" value="UniProtKB-UniRule"/>
</dbReference>
<dbReference type="GO" id="GO:0046872">
    <property type="term" value="F:metal ion binding"/>
    <property type="evidence" value="ECO:0007669"/>
    <property type="project" value="UniProtKB-KW"/>
</dbReference>
<comment type="similarity">
    <text evidence="3 11">Belongs to the iron-sulfur dependent L-serine dehydratase family.</text>
</comment>
<gene>
    <name evidence="14" type="ORF">EDC37_10429</name>
</gene>
<keyword evidence="9 11" id="KW-0456">Lyase</keyword>
<evidence type="ECO:0000256" key="5">
    <source>
        <dbReference type="ARBA" id="ARBA00022485"/>
    </source>
</evidence>
<dbReference type="InterPro" id="IPR004642">
    <property type="entry name" value="Ser_deHydtase_asu"/>
</dbReference>
<evidence type="ECO:0000313" key="15">
    <source>
        <dbReference type="Proteomes" id="UP000295188"/>
    </source>
</evidence>
<comment type="catalytic activity">
    <reaction evidence="10 11">
        <text>L-serine = pyruvate + NH4(+)</text>
        <dbReference type="Rhea" id="RHEA:19169"/>
        <dbReference type="ChEBI" id="CHEBI:15361"/>
        <dbReference type="ChEBI" id="CHEBI:28938"/>
        <dbReference type="ChEBI" id="CHEBI:33384"/>
        <dbReference type="EC" id="4.3.1.17"/>
    </reaction>
</comment>